<reference evidence="5 6" key="1">
    <citation type="submission" date="2020-05" db="EMBL/GenBank/DDBJ databases">
        <title>Identification and distribution of gene clusters putatively required for synthesis of sphingolipid metabolism inhibitors in phylogenetically diverse species of the filamentous fungus Fusarium.</title>
        <authorList>
            <person name="Kim H.-S."/>
            <person name="Busman M."/>
            <person name="Brown D.W."/>
            <person name="Divon H."/>
            <person name="Uhlig S."/>
            <person name="Proctor R.H."/>
        </authorList>
    </citation>
    <scope>NUCLEOTIDE SEQUENCE [LARGE SCALE GENOMIC DNA]</scope>
    <source>
        <strain evidence="5 6">NRRL 20693</strain>
    </source>
</reference>
<dbReference type="InterPro" id="IPR021858">
    <property type="entry name" value="Fun_TF"/>
</dbReference>
<dbReference type="AlphaFoldDB" id="A0A8H5STE8"/>
<dbReference type="GO" id="GO:0000981">
    <property type="term" value="F:DNA-binding transcription factor activity, RNA polymerase II-specific"/>
    <property type="evidence" value="ECO:0007669"/>
    <property type="project" value="InterPro"/>
</dbReference>
<evidence type="ECO:0000256" key="3">
    <source>
        <dbReference type="SAM" id="MobiDB-lite"/>
    </source>
</evidence>
<dbReference type="SMART" id="SM00066">
    <property type="entry name" value="GAL4"/>
    <property type="match status" value="1"/>
</dbReference>
<evidence type="ECO:0000313" key="5">
    <source>
        <dbReference type="EMBL" id="KAF5657283.1"/>
    </source>
</evidence>
<keyword evidence="6" id="KW-1185">Reference proteome</keyword>
<dbReference type="OrthoDB" id="5294180at2759"/>
<dbReference type="InterPro" id="IPR001138">
    <property type="entry name" value="Zn2Cys6_DnaBD"/>
</dbReference>
<proteinExistence type="predicted"/>
<evidence type="ECO:0000313" key="6">
    <source>
        <dbReference type="Proteomes" id="UP000567885"/>
    </source>
</evidence>
<organism evidence="5 6">
    <name type="scientific">Fusarium heterosporum</name>
    <dbReference type="NCBI Taxonomy" id="42747"/>
    <lineage>
        <taxon>Eukaryota</taxon>
        <taxon>Fungi</taxon>
        <taxon>Dikarya</taxon>
        <taxon>Ascomycota</taxon>
        <taxon>Pezizomycotina</taxon>
        <taxon>Sordariomycetes</taxon>
        <taxon>Hypocreomycetidae</taxon>
        <taxon>Hypocreales</taxon>
        <taxon>Nectriaceae</taxon>
        <taxon>Fusarium</taxon>
        <taxon>Fusarium heterosporum species complex</taxon>
    </lineage>
</organism>
<keyword evidence="2" id="KW-0539">Nucleus</keyword>
<gene>
    <name evidence="5" type="ORF">FHETE_10506</name>
</gene>
<dbReference type="EMBL" id="JAAGWQ010000291">
    <property type="protein sequence ID" value="KAF5657283.1"/>
    <property type="molecule type" value="Genomic_DNA"/>
</dbReference>
<sequence>MPGFKPCTSGPRRKKKTYRRSRNGCYTCRRRRKKCDEATPTCADCKRMGLTCEYKKPMYWSHETNKGRTDSRKFVEHKIRSGKPFRIIQNSIASSSNPTRSFPTSATSTHPRSRTRLLAVRPQPRTAVDLPRSPSDRVFRRGAPAHPESMLNNNSPFEIDTKAHRRGYVNNVPTARQADDSASASHRAPLPADTLASNGPLDTERADRTLPKCKEALPERYLDCDLSNLSYRVPGEPVQFRINLDEIDQYLPGYFIQSVLPTIFPTFESNQDSSIDHGSSLQVSEPSSAYRHYCLSVAAQHLKSCFNISSDKIDNSIVRHRYATFRDLRKAIEKDENHQQILEVILALILFQSVVGRYDDGEQDISWHHHFDAAVSLMQKLEHLSIVTGLTGAPMKCPVTMSLFYWIDILGASTKGRPPVFAHKYREKYLSQLSSSLGLWELMGCDDRVMYLVSEIACLEALKKDGMDDFALCQHVYSLGEQIDLTEMREQNPRGVVNPSGEFSPEDLVNDITTAFRIVARIYVYSLVPGFDPRQPSCMALVEKLTAVLLRIPSGPDGYDRSLPWVYLVGGSNAFDRNTSKSICMSTRSDNKLNNSIPTRPDKEAATDIDDEIHSQPAYGGIEDLGPVRGTSFCQDATEEKVNNWLQGVPRTFDDGVTTSEPRGIDRTSP</sequence>
<dbReference type="PANTHER" id="PTHR37534">
    <property type="entry name" value="TRANSCRIPTIONAL ACTIVATOR PROTEIN UGA3"/>
    <property type="match status" value="1"/>
</dbReference>
<evidence type="ECO:0000256" key="1">
    <source>
        <dbReference type="ARBA" id="ARBA00004123"/>
    </source>
</evidence>
<feature type="region of interest" description="Disordered" evidence="3">
    <location>
        <begin position="1"/>
        <end position="20"/>
    </location>
</feature>
<feature type="region of interest" description="Disordered" evidence="3">
    <location>
        <begin position="645"/>
        <end position="670"/>
    </location>
</feature>
<dbReference type="SUPFAM" id="SSF57701">
    <property type="entry name" value="Zn2/Cys6 DNA-binding domain"/>
    <property type="match status" value="1"/>
</dbReference>
<feature type="compositionally biased region" description="Basic residues" evidence="3">
    <location>
        <begin position="11"/>
        <end position="20"/>
    </location>
</feature>
<dbReference type="CDD" id="cd00067">
    <property type="entry name" value="GAL4"/>
    <property type="match status" value="1"/>
</dbReference>
<dbReference type="InterPro" id="IPR036864">
    <property type="entry name" value="Zn2-C6_fun-type_DNA-bd_sf"/>
</dbReference>
<dbReference type="Gene3D" id="4.10.240.10">
    <property type="entry name" value="Zn(2)-C6 fungal-type DNA-binding domain"/>
    <property type="match status" value="1"/>
</dbReference>
<feature type="compositionally biased region" description="Polar residues" evidence="3">
    <location>
        <begin position="93"/>
        <end position="110"/>
    </location>
</feature>
<dbReference type="Pfam" id="PF00172">
    <property type="entry name" value="Zn_clus"/>
    <property type="match status" value="1"/>
</dbReference>
<comment type="subcellular location">
    <subcellularLocation>
        <location evidence="1">Nucleus</location>
    </subcellularLocation>
</comment>
<accession>A0A8H5STE8</accession>
<dbReference type="PROSITE" id="PS00463">
    <property type="entry name" value="ZN2_CY6_FUNGAL_1"/>
    <property type="match status" value="1"/>
</dbReference>
<feature type="domain" description="Zn(2)-C6 fungal-type" evidence="4">
    <location>
        <begin position="24"/>
        <end position="54"/>
    </location>
</feature>
<comment type="caution">
    <text evidence="5">The sequence shown here is derived from an EMBL/GenBank/DDBJ whole genome shotgun (WGS) entry which is preliminary data.</text>
</comment>
<protein>
    <submittedName>
        <fullName evidence="5">Transcriptional regulatory pro-1</fullName>
    </submittedName>
</protein>
<dbReference type="Pfam" id="PF11951">
    <property type="entry name" value="Fungal_trans_2"/>
    <property type="match status" value="1"/>
</dbReference>
<feature type="region of interest" description="Disordered" evidence="3">
    <location>
        <begin position="93"/>
        <end position="113"/>
    </location>
</feature>
<dbReference type="PROSITE" id="PS50048">
    <property type="entry name" value="ZN2_CY6_FUNGAL_2"/>
    <property type="match status" value="1"/>
</dbReference>
<dbReference type="GO" id="GO:0008270">
    <property type="term" value="F:zinc ion binding"/>
    <property type="evidence" value="ECO:0007669"/>
    <property type="project" value="InterPro"/>
</dbReference>
<evidence type="ECO:0000256" key="2">
    <source>
        <dbReference type="ARBA" id="ARBA00023242"/>
    </source>
</evidence>
<name>A0A8H5STE8_FUSHE</name>
<evidence type="ECO:0000259" key="4">
    <source>
        <dbReference type="PROSITE" id="PS50048"/>
    </source>
</evidence>
<dbReference type="PANTHER" id="PTHR37534:SF12">
    <property type="entry name" value="ZN(2)-C6 FUNGAL-TYPE DOMAIN-CONTAINING PROTEIN"/>
    <property type="match status" value="1"/>
</dbReference>
<dbReference type="GO" id="GO:0005634">
    <property type="term" value="C:nucleus"/>
    <property type="evidence" value="ECO:0007669"/>
    <property type="project" value="UniProtKB-SubCell"/>
</dbReference>
<feature type="region of interest" description="Disordered" evidence="3">
    <location>
        <begin position="175"/>
        <end position="205"/>
    </location>
</feature>
<dbReference type="Proteomes" id="UP000567885">
    <property type="component" value="Unassembled WGS sequence"/>
</dbReference>